<name>A0A2V1ISD3_9BACT</name>
<evidence type="ECO:0000256" key="2">
    <source>
        <dbReference type="ARBA" id="ARBA00004496"/>
    </source>
</evidence>
<reference evidence="13" key="1">
    <citation type="submission" date="2018-02" db="EMBL/GenBank/DDBJ databases">
        <authorList>
            <person name="Clavel T."/>
            <person name="Strowig T."/>
        </authorList>
    </citation>
    <scope>NUCLEOTIDE SEQUENCE [LARGE SCALE GENOMIC DNA]</scope>
    <source>
        <strain evidence="13">DSM 103720</strain>
    </source>
</reference>
<comment type="subcellular location">
    <subcellularLocation>
        <location evidence="2 9 11">Cytoplasm</location>
    </subcellularLocation>
</comment>
<evidence type="ECO:0000256" key="10">
    <source>
        <dbReference type="RuleBase" id="RU003657"/>
    </source>
</evidence>
<dbReference type="UniPathway" id="UPA00031">
    <property type="reaction ID" value="UER00009"/>
</dbReference>
<keyword evidence="8 9" id="KW-0413">Isomerase</keyword>
<dbReference type="InterPro" id="IPR011060">
    <property type="entry name" value="RibuloseP-bd_barrel"/>
</dbReference>
<evidence type="ECO:0000256" key="4">
    <source>
        <dbReference type="ARBA" id="ARBA00009667"/>
    </source>
</evidence>
<keyword evidence="13" id="KW-1185">Reference proteome</keyword>
<dbReference type="Pfam" id="PF00977">
    <property type="entry name" value="His_biosynth"/>
    <property type="match status" value="1"/>
</dbReference>
<dbReference type="GO" id="GO:0005737">
    <property type="term" value="C:cytoplasm"/>
    <property type="evidence" value="ECO:0007669"/>
    <property type="project" value="UniProtKB-SubCell"/>
</dbReference>
<dbReference type="GeneID" id="82525425"/>
<dbReference type="Proteomes" id="UP000244905">
    <property type="component" value="Unassembled WGS sequence"/>
</dbReference>
<comment type="similarity">
    <text evidence="4 9 10">Belongs to the HisA/HisF family.</text>
</comment>
<dbReference type="HAMAP" id="MF_01014">
    <property type="entry name" value="HisA"/>
    <property type="match status" value="1"/>
</dbReference>
<evidence type="ECO:0000256" key="9">
    <source>
        <dbReference type="HAMAP-Rule" id="MF_01014"/>
    </source>
</evidence>
<dbReference type="InterPro" id="IPR006062">
    <property type="entry name" value="His_biosynth"/>
</dbReference>
<sequence length="240" mass="26170">MIEVIPAIDLIDGKCVRLSQGDYDRCTDYNLSPEDMAKRFADHGLTRIHVVDLDGAKASSPRNLHTLEQIARINGVTAEWGGGIKTGQALKDVFNAGATYAIIGSIAAREPQLMTEWLQTYGGEKLILGADVRNGKVAVSGWLEETADTIDDLLARFIPSGLSQAICTDISKDGMLEGPAFGMYTRLQEAFPDVVFTVSGGISSIRDIERLDALGLRRVITGKAIYEGHLTLKELQRYAR</sequence>
<dbReference type="EMBL" id="PUEC01000005">
    <property type="protein sequence ID" value="PWB03474.1"/>
    <property type="molecule type" value="Genomic_DNA"/>
</dbReference>
<evidence type="ECO:0000256" key="11">
    <source>
        <dbReference type="RuleBase" id="RU003658"/>
    </source>
</evidence>
<dbReference type="GO" id="GO:0000162">
    <property type="term" value="P:L-tryptophan biosynthetic process"/>
    <property type="evidence" value="ECO:0007669"/>
    <property type="project" value="TreeGrafter"/>
</dbReference>
<dbReference type="InterPro" id="IPR023016">
    <property type="entry name" value="HisA/PriA"/>
</dbReference>
<dbReference type="PANTHER" id="PTHR43090">
    <property type="entry name" value="1-(5-PHOSPHORIBOSYL)-5-[(5-PHOSPHORIBOSYLAMINO)METHYLIDENEAMINO] IMIDAZOLE-4-CARBOXAMIDE ISOMERASE"/>
    <property type="match status" value="1"/>
</dbReference>
<comment type="caution">
    <text evidence="12">The sequence shown here is derived from an EMBL/GenBank/DDBJ whole genome shotgun (WGS) entry which is preliminary data.</text>
</comment>
<dbReference type="Gene3D" id="3.20.20.70">
    <property type="entry name" value="Aldolase class I"/>
    <property type="match status" value="1"/>
</dbReference>
<organism evidence="12 13">
    <name type="scientific">Duncaniella muris</name>
    <dbReference type="NCBI Taxonomy" id="2094150"/>
    <lineage>
        <taxon>Bacteria</taxon>
        <taxon>Pseudomonadati</taxon>
        <taxon>Bacteroidota</taxon>
        <taxon>Bacteroidia</taxon>
        <taxon>Bacteroidales</taxon>
        <taxon>Muribaculaceae</taxon>
        <taxon>Duncaniella</taxon>
    </lineage>
</organism>
<evidence type="ECO:0000313" key="12">
    <source>
        <dbReference type="EMBL" id="PWB03474.1"/>
    </source>
</evidence>
<comment type="catalytic activity">
    <reaction evidence="1 9 11">
        <text>1-(5-phospho-beta-D-ribosyl)-5-[(5-phospho-beta-D-ribosylamino)methylideneamino]imidazole-4-carboxamide = 5-[(5-phospho-1-deoxy-D-ribulos-1-ylimino)methylamino]-1-(5-phospho-beta-D-ribosyl)imidazole-4-carboxamide</text>
        <dbReference type="Rhea" id="RHEA:15469"/>
        <dbReference type="ChEBI" id="CHEBI:58435"/>
        <dbReference type="ChEBI" id="CHEBI:58525"/>
        <dbReference type="EC" id="5.3.1.16"/>
    </reaction>
</comment>
<dbReference type="InterPro" id="IPR044524">
    <property type="entry name" value="Isoase_HisA-like"/>
</dbReference>
<dbReference type="PANTHER" id="PTHR43090:SF2">
    <property type="entry name" value="1-(5-PHOSPHORIBOSYL)-5-[(5-PHOSPHORIBOSYLAMINO)METHYLIDENEAMINO] IMIDAZOLE-4-CARBOXAMIDE ISOMERASE"/>
    <property type="match status" value="1"/>
</dbReference>
<dbReference type="NCBIfam" id="TIGR00007">
    <property type="entry name" value="1-(5-phosphoribosyl)-5-[(5-phosphoribosylamino)methylideneamino]imidazole-4-carboxamide isomerase"/>
    <property type="match status" value="1"/>
</dbReference>
<feature type="active site" description="Proton donor" evidence="9">
    <location>
        <position position="131"/>
    </location>
</feature>
<proteinExistence type="inferred from homology"/>
<dbReference type="GO" id="GO:0003949">
    <property type="term" value="F:1-(5-phosphoribosyl)-5-[(5-phosphoribosylamino)methylideneamino]imidazole-4-carboxamide isomerase activity"/>
    <property type="evidence" value="ECO:0007669"/>
    <property type="project" value="UniProtKB-UniRule"/>
</dbReference>
<dbReference type="InterPro" id="IPR006063">
    <property type="entry name" value="HisA_bact_arch"/>
</dbReference>
<evidence type="ECO:0000256" key="8">
    <source>
        <dbReference type="ARBA" id="ARBA00023235"/>
    </source>
</evidence>
<comment type="pathway">
    <text evidence="3 9 11">Amino-acid biosynthesis; L-histidine biosynthesis; L-histidine from 5-phospho-alpha-D-ribose 1-diphosphate: step 4/9.</text>
</comment>
<evidence type="ECO:0000256" key="3">
    <source>
        <dbReference type="ARBA" id="ARBA00005133"/>
    </source>
</evidence>
<evidence type="ECO:0000256" key="6">
    <source>
        <dbReference type="ARBA" id="ARBA00022605"/>
    </source>
</evidence>
<dbReference type="EC" id="5.3.1.16" evidence="9 11"/>
<evidence type="ECO:0000256" key="5">
    <source>
        <dbReference type="ARBA" id="ARBA00022490"/>
    </source>
</evidence>
<dbReference type="InterPro" id="IPR013785">
    <property type="entry name" value="Aldolase_TIM"/>
</dbReference>
<dbReference type="RefSeq" id="WP_107031584.1">
    <property type="nucleotide sequence ID" value="NZ_CAXHPX010000002.1"/>
</dbReference>
<dbReference type="CDD" id="cd04732">
    <property type="entry name" value="HisA"/>
    <property type="match status" value="1"/>
</dbReference>
<protein>
    <recommendedName>
        <fullName evidence="9 11">1-(5-phosphoribosyl)-5-[(5-phosphoribosylamino)methylideneamino] imidazole-4-carboxamide isomerase</fullName>
        <ecNumber evidence="9 11">5.3.1.16</ecNumber>
    </recommendedName>
    <alternativeName>
        <fullName evidence="9">Phosphoribosylformimino-5-aminoimidazole carboxamide ribotide isomerase</fullName>
    </alternativeName>
</protein>
<accession>A0A2V1ISD3</accession>
<evidence type="ECO:0000256" key="7">
    <source>
        <dbReference type="ARBA" id="ARBA00023102"/>
    </source>
</evidence>
<evidence type="ECO:0000313" key="13">
    <source>
        <dbReference type="Proteomes" id="UP000244905"/>
    </source>
</evidence>
<gene>
    <name evidence="9 12" type="primary">hisA</name>
    <name evidence="12" type="ORF">C5O23_03540</name>
</gene>
<feature type="active site" description="Proton acceptor" evidence="9">
    <location>
        <position position="9"/>
    </location>
</feature>
<evidence type="ECO:0000256" key="1">
    <source>
        <dbReference type="ARBA" id="ARBA00000901"/>
    </source>
</evidence>
<keyword evidence="6 9" id="KW-0028">Amino-acid biosynthesis</keyword>
<dbReference type="SUPFAM" id="SSF51366">
    <property type="entry name" value="Ribulose-phoshate binding barrel"/>
    <property type="match status" value="1"/>
</dbReference>
<dbReference type="FunFam" id="3.20.20.70:FF:000009">
    <property type="entry name" value="1-(5-phosphoribosyl)-5-[(5-phosphoribosylamino)methylideneamino] imidazole-4-carboxamide isomerase"/>
    <property type="match status" value="1"/>
</dbReference>
<dbReference type="AlphaFoldDB" id="A0A2V1ISD3"/>
<dbReference type="GO" id="GO:0000105">
    <property type="term" value="P:L-histidine biosynthetic process"/>
    <property type="evidence" value="ECO:0007669"/>
    <property type="project" value="UniProtKB-UniRule"/>
</dbReference>
<keyword evidence="7 9" id="KW-0368">Histidine biosynthesis</keyword>
<keyword evidence="5 9" id="KW-0963">Cytoplasm</keyword>